<dbReference type="InterPro" id="IPR052523">
    <property type="entry name" value="Trichothecene_AcTrans"/>
</dbReference>
<keyword evidence="2" id="KW-0012">Acyltransferase</keyword>
<evidence type="ECO:0000313" key="3">
    <source>
        <dbReference type="Proteomes" id="UP000623467"/>
    </source>
</evidence>
<evidence type="ECO:0000259" key="1">
    <source>
        <dbReference type="PROSITE" id="PS51186"/>
    </source>
</evidence>
<dbReference type="OrthoDB" id="2115692at2759"/>
<accession>A0A8H7D0N9</accession>
<organism evidence="2 3">
    <name type="scientific">Mycena sanguinolenta</name>
    <dbReference type="NCBI Taxonomy" id="230812"/>
    <lineage>
        <taxon>Eukaryota</taxon>
        <taxon>Fungi</taxon>
        <taxon>Dikarya</taxon>
        <taxon>Basidiomycota</taxon>
        <taxon>Agaricomycotina</taxon>
        <taxon>Agaricomycetes</taxon>
        <taxon>Agaricomycetidae</taxon>
        <taxon>Agaricales</taxon>
        <taxon>Marasmiineae</taxon>
        <taxon>Mycenaceae</taxon>
        <taxon>Mycena</taxon>
    </lineage>
</organism>
<dbReference type="InterPro" id="IPR016181">
    <property type="entry name" value="Acyl_CoA_acyltransferase"/>
</dbReference>
<dbReference type="Gene3D" id="3.40.630.30">
    <property type="match status" value="1"/>
</dbReference>
<comment type="caution">
    <text evidence="2">The sequence shown here is derived from an EMBL/GenBank/DDBJ whole genome shotgun (WGS) entry which is preliminary data.</text>
</comment>
<name>A0A8H7D0N9_9AGAR</name>
<dbReference type="EMBL" id="JACAZH010000010">
    <property type="protein sequence ID" value="KAF7357624.1"/>
    <property type="molecule type" value="Genomic_DNA"/>
</dbReference>
<feature type="domain" description="N-acetyltransferase" evidence="1">
    <location>
        <begin position="94"/>
        <end position="228"/>
    </location>
</feature>
<sequence length="269" mass="29737">MPRPLPPGLQVRQARADDVPSLATLLSLTPDDGTLYQYPHVLKYPDDMHLDWLRPLVHDPTSLIRIVVVPVDGKDKFVGFSCWTRQEADPLDPTKTRPAKIAAEVPVADEVEKDITNDSPPSEEQSEVLVPNEARAAAIERGRKRGSPSPAKTTPCYELGGLVVHPDYQGHGIGSLLVRWGLDEAAKERVPVFVGGETQGVDFYEKALGFQRLSPTEFWLDAEGRDITREEVKSGNEGWKKENGGVSGAELVWLPDGYVFELDNEVYKG</sequence>
<keyword evidence="2" id="KW-0808">Transferase</keyword>
<protein>
    <submittedName>
        <fullName evidence="2">Acyl-n-acyltransferase</fullName>
    </submittedName>
</protein>
<proteinExistence type="predicted"/>
<keyword evidence="3" id="KW-1185">Reference proteome</keyword>
<dbReference type="GO" id="GO:0016747">
    <property type="term" value="F:acyltransferase activity, transferring groups other than amino-acyl groups"/>
    <property type="evidence" value="ECO:0007669"/>
    <property type="project" value="InterPro"/>
</dbReference>
<gene>
    <name evidence="2" type="ORF">MSAN_01358800</name>
</gene>
<evidence type="ECO:0000313" key="2">
    <source>
        <dbReference type="EMBL" id="KAF7357624.1"/>
    </source>
</evidence>
<dbReference type="PANTHER" id="PTHR42791">
    <property type="entry name" value="GNAT FAMILY ACETYLTRANSFERASE"/>
    <property type="match status" value="1"/>
</dbReference>
<dbReference type="CDD" id="cd04301">
    <property type="entry name" value="NAT_SF"/>
    <property type="match status" value="1"/>
</dbReference>
<dbReference type="PANTHER" id="PTHR42791:SF1">
    <property type="entry name" value="N-ACETYLTRANSFERASE DOMAIN-CONTAINING PROTEIN"/>
    <property type="match status" value="1"/>
</dbReference>
<dbReference type="SUPFAM" id="SSF55729">
    <property type="entry name" value="Acyl-CoA N-acyltransferases (Nat)"/>
    <property type="match status" value="1"/>
</dbReference>
<dbReference type="InterPro" id="IPR000182">
    <property type="entry name" value="GNAT_dom"/>
</dbReference>
<dbReference type="Pfam" id="PF00583">
    <property type="entry name" value="Acetyltransf_1"/>
    <property type="match status" value="1"/>
</dbReference>
<dbReference type="PROSITE" id="PS51186">
    <property type="entry name" value="GNAT"/>
    <property type="match status" value="1"/>
</dbReference>
<reference evidence="2" key="1">
    <citation type="submission" date="2020-05" db="EMBL/GenBank/DDBJ databases">
        <title>Mycena genomes resolve the evolution of fungal bioluminescence.</title>
        <authorList>
            <person name="Tsai I.J."/>
        </authorList>
    </citation>
    <scope>NUCLEOTIDE SEQUENCE</scope>
    <source>
        <strain evidence="2">160909Yilan</strain>
    </source>
</reference>
<dbReference type="AlphaFoldDB" id="A0A8H7D0N9"/>
<dbReference type="Proteomes" id="UP000623467">
    <property type="component" value="Unassembled WGS sequence"/>
</dbReference>